<keyword evidence="3" id="KW-1185">Reference proteome</keyword>
<protein>
    <submittedName>
        <fullName evidence="2">Methyltransferase domain-containing protein</fullName>
    </submittedName>
</protein>
<dbReference type="Gene3D" id="3.40.50.150">
    <property type="entry name" value="Vaccinia Virus protein VP39"/>
    <property type="match status" value="1"/>
</dbReference>
<evidence type="ECO:0000313" key="3">
    <source>
        <dbReference type="Proteomes" id="UP000315648"/>
    </source>
</evidence>
<comment type="caution">
    <text evidence="2">The sequence shown here is derived from an EMBL/GenBank/DDBJ whole genome shotgun (WGS) entry which is preliminary data.</text>
</comment>
<dbReference type="CDD" id="cd02440">
    <property type="entry name" value="AdoMet_MTases"/>
    <property type="match status" value="1"/>
</dbReference>
<dbReference type="Proteomes" id="UP000315648">
    <property type="component" value="Unassembled WGS sequence"/>
</dbReference>
<sequence>MPTPFLARAVSALRRFFGRPPSAEDAHRDNNRLYFSGMHQQERMLADRPRMDFYHTAIERHIHPGDHVIDLGTGTGILAAFASRRGAARVHALDHSPILKHARSLAVDNEIKNVDFISGHSSKFTLDKPVDVILHEQMGDYLFDEAMIPNVCDLRDRLLKPGGRILPACFEFYCEPVQLDTTRHVPFIWNLNVKGYDFSSMERQRPQDTDYYRLCGNDGTLVEHFLAEPAPALTFDLHTVNEATLPKDLRIQKTVTSPGRIDGLVVYFRTTVDDDLQLSSAPHDPGRAPHWGFRILRTEPADYALGDVIEVSLTVARWHDVDTWRWAHAPAAVSVSTEPALV</sequence>
<dbReference type="InterPro" id="IPR029063">
    <property type="entry name" value="SAM-dependent_MTases_sf"/>
</dbReference>
<dbReference type="EMBL" id="VMBG01000001">
    <property type="protein sequence ID" value="TSJ79251.1"/>
    <property type="molecule type" value="Genomic_DNA"/>
</dbReference>
<gene>
    <name evidence="2" type="ORF">FPL22_08150</name>
</gene>
<dbReference type="AlphaFoldDB" id="A0A556QRJ0"/>
<dbReference type="GO" id="GO:0016274">
    <property type="term" value="F:protein-arginine N-methyltransferase activity"/>
    <property type="evidence" value="ECO:0007669"/>
    <property type="project" value="InterPro"/>
</dbReference>
<evidence type="ECO:0000313" key="2">
    <source>
        <dbReference type="EMBL" id="TSJ79251.1"/>
    </source>
</evidence>
<keyword evidence="2" id="KW-0808">Transferase</keyword>
<dbReference type="PROSITE" id="PS51678">
    <property type="entry name" value="SAM_MT_PRMT"/>
    <property type="match status" value="1"/>
</dbReference>
<evidence type="ECO:0000259" key="1">
    <source>
        <dbReference type="Pfam" id="PF13649"/>
    </source>
</evidence>
<dbReference type="PANTHER" id="PTHR11006">
    <property type="entry name" value="PROTEIN ARGININE N-METHYLTRANSFERASE"/>
    <property type="match status" value="1"/>
</dbReference>
<accession>A0A556QRJ0</accession>
<keyword evidence="2" id="KW-0489">Methyltransferase</keyword>
<reference evidence="2 3" key="1">
    <citation type="submission" date="2019-07" db="EMBL/GenBank/DDBJ databases">
        <title>Description of 53C-WASEF.</title>
        <authorList>
            <person name="Pitt A."/>
            <person name="Hahn M.W."/>
        </authorList>
    </citation>
    <scope>NUCLEOTIDE SEQUENCE [LARGE SCALE GENOMIC DNA]</scope>
    <source>
        <strain evidence="2 3">53C-WASEF</strain>
    </source>
</reference>
<name>A0A556QRJ0_9BACT</name>
<dbReference type="OrthoDB" id="5642573at2"/>
<organism evidence="2 3">
    <name type="scientific">Rariglobus hedericola</name>
    <dbReference type="NCBI Taxonomy" id="2597822"/>
    <lineage>
        <taxon>Bacteria</taxon>
        <taxon>Pseudomonadati</taxon>
        <taxon>Verrucomicrobiota</taxon>
        <taxon>Opitutia</taxon>
        <taxon>Opitutales</taxon>
        <taxon>Opitutaceae</taxon>
        <taxon>Rariglobus</taxon>
    </lineage>
</organism>
<dbReference type="Pfam" id="PF13649">
    <property type="entry name" value="Methyltransf_25"/>
    <property type="match status" value="1"/>
</dbReference>
<dbReference type="GO" id="GO:0032259">
    <property type="term" value="P:methylation"/>
    <property type="evidence" value="ECO:0007669"/>
    <property type="project" value="UniProtKB-KW"/>
</dbReference>
<feature type="domain" description="Methyltransferase" evidence="1">
    <location>
        <begin position="68"/>
        <end position="163"/>
    </location>
</feature>
<proteinExistence type="predicted"/>
<dbReference type="RefSeq" id="WP_144229605.1">
    <property type="nucleotide sequence ID" value="NZ_CBCRVV010000020.1"/>
</dbReference>
<dbReference type="GO" id="GO:0042054">
    <property type="term" value="F:histone methyltransferase activity"/>
    <property type="evidence" value="ECO:0007669"/>
    <property type="project" value="TreeGrafter"/>
</dbReference>
<dbReference type="InterPro" id="IPR025799">
    <property type="entry name" value="Arg_MeTrfase"/>
</dbReference>
<dbReference type="SUPFAM" id="SSF53335">
    <property type="entry name" value="S-adenosyl-L-methionine-dependent methyltransferases"/>
    <property type="match status" value="1"/>
</dbReference>
<dbReference type="PANTHER" id="PTHR11006:SF4">
    <property type="entry name" value="PROTEIN ARGININE N-METHYLTRANSFERASE 7"/>
    <property type="match status" value="1"/>
</dbReference>
<dbReference type="InterPro" id="IPR041698">
    <property type="entry name" value="Methyltransf_25"/>
</dbReference>
<dbReference type="Gene3D" id="2.70.160.11">
    <property type="entry name" value="Hnrnp arginine n-methyltransferase1"/>
    <property type="match status" value="1"/>
</dbReference>